<dbReference type="KEGG" id="aqu:100640396"/>
<reference evidence="5" key="1">
    <citation type="journal article" date="2010" name="Nature">
        <title>The Amphimedon queenslandica genome and the evolution of animal complexity.</title>
        <authorList>
            <person name="Srivastava M."/>
            <person name="Simakov O."/>
            <person name="Chapman J."/>
            <person name="Fahey B."/>
            <person name="Gauthier M.E."/>
            <person name="Mitros T."/>
            <person name="Richards G.S."/>
            <person name="Conaco C."/>
            <person name="Dacre M."/>
            <person name="Hellsten U."/>
            <person name="Larroux C."/>
            <person name="Putnam N.H."/>
            <person name="Stanke M."/>
            <person name="Adamska M."/>
            <person name="Darling A."/>
            <person name="Degnan S.M."/>
            <person name="Oakley T.H."/>
            <person name="Plachetzki D.C."/>
            <person name="Zhai Y."/>
            <person name="Adamski M."/>
            <person name="Calcino A."/>
            <person name="Cummins S.F."/>
            <person name="Goodstein D.M."/>
            <person name="Harris C."/>
            <person name="Jackson D.J."/>
            <person name="Leys S.P."/>
            <person name="Shu S."/>
            <person name="Woodcroft B.J."/>
            <person name="Vervoort M."/>
            <person name="Kosik K.S."/>
            <person name="Manning G."/>
            <person name="Degnan B.M."/>
            <person name="Rokhsar D.S."/>
        </authorList>
    </citation>
    <scope>NUCLEOTIDE SEQUENCE [LARGE SCALE GENOMIC DNA]</scope>
</reference>
<dbReference type="FunCoup" id="A0A1X7VVC0">
    <property type="interactions" value="711"/>
</dbReference>
<dbReference type="EnsemblMetazoa" id="Aqu2.1.43814_001">
    <property type="protein sequence ID" value="Aqu2.1.43814_001"/>
    <property type="gene ID" value="Aqu2.1.43814"/>
</dbReference>
<protein>
    <recommendedName>
        <fullName evidence="1">Translationally-controlled tumor protein homolog</fullName>
    </recommendedName>
</protein>
<dbReference type="InterPro" id="IPR034737">
    <property type="entry name" value="TCTP"/>
</dbReference>
<dbReference type="EnsemblMetazoa" id="XM_003382602.3">
    <property type="protein sequence ID" value="XP_003382650.1"/>
    <property type="gene ID" value="LOC100640396"/>
</dbReference>
<dbReference type="InterPro" id="IPR011323">
    <property type="entry name" value="Mss4/transl-control_tumour"/>
</dbReference>
<dbReference type="Gene3D" id="2.170.150.10">
    <property type="entry name" value="Metal Binding Protein, Guanine Nucleotide Exchange Factor, Chain A"/>
    <property type="match status" value="1"/>
</dbReference>
<dbReference type="OrthoDB" id="10248936at2759"/>
<feature type="domain" description="TCTP" evidence="3">
    <location>
        <begin position="1"/>
        <end position="172"/>
    </location>
</feature>
<evidence type="ECO:0000256" key="2">
    <source>
        <dbReference type="PROSITE-ProRule" id="PRU01133"/>
    </source>
</evidence>
<dbReference type="InterPro" id="IPR018105">
    <property type="entry name" value="Translational_control_tumour_p"/>
</dbReference>
<dbReference type="Pfam" id="PF00838">
    <property type="entry name" value="TCTP"/>
    <property type="match status" value="1"/>
</dbReference>
<dbReference type="STRING" id="400682.A0A1X7VVC0"/>
<dbReference type="SUPFAM" id="SSF51316">
    <property type="entry name" value="Mss4-like"/>
    <property type="match status" value="1"/>
</dbReference>
<sequence>MIIYKDLFTGAELFSDTYKMKVVDDIFYEVEGKMTTESGGGIDDALIGGNASAEDGAEELEETSVSGCNIVLANKLEETSFSSKKDYQLAVKGYLKKLSERLQEKDPERAAAFKAAAQPAMKKIFENYKDFQFFHGEGDYETAGMVALLNFREDGLTPYMLFFKDGVIEEKV</sequence>
<comment type="similarity">
    <text evidence="2">Belongs to the TCTP family.</text>
</comment>
<evidence type="ECO:0000313" key="5">
    <source>
        <dbReference type="Proteomes" id="UP000007879"/>
    </source>
</evidence>
<name>A0A1X7VVC0_AMPQE</name>
<accession>A0A1X7VVC0</accession>
<dbReference type="FunFam" id="2.170.150.10:FF:000002">
    <property type="entry name" value="Translationally-controlled tumor protein homolog"/>
    <property type="match status" value="1"/>
</dbReference>
<dbReference type="PROSITE" id="PS01002">
    <property type="entry name" value="TCTP_1"/>
    <property type="match status" value="1"/>
</dbReference>
<dbReference type="PANTHER" id="PTHR11991">
    <property type="entry name" value="TRANSLATIONALLY CONTROLLED TUMOR PROTEIN-RELATED"/>
    <property type="match status" value="1"/>
</dbReference>
<dbReference type="PRINTS" id="PR01653">
    <property type="entry name" value="TCTPROTEIN"/>
</dbReference>
<dbReference type="InParanoid" id="A0A1X7VVC0"/>
<evidence type="ECO:0000259" key="3">
    <source>
        <dbReference type="PROSITE" id="PS51797"/>
    </source>
</evidence>
<dbReference type="InterPro" id="IPR018103">
    <property type="entry name" value="Translation_control_tumour_CS"/>
</dbReference>
<evidence type="ECO:0000313" key="4">
    <source>
        <dbReference type="EnsemblMetazoa" id="Aqu2.1.43814_001"/>
    </source>
</evidence>
<keyword evidence="5" id="KW-1185">Reference proteome</keyword>
<evidence type="ECO:0000256" key="1">
    <source>
        <dbReference type="ARBA" id="ARBA00014759"/>
    </source>
</evidence>
<dbReference type="eggNOG" id="KOG1727">
    <property type="taxonomic scope" value="Eukaryota"/>
</dbReference>
<dbReference type="GO" id="GO:0005737">
    <property type="term" value="C:cytoplasm"/>
    <property type="evidence" value="ECO:0007669"/>
    <property type="project" value="TreeGrafter"/>
</dbReference>
<dbReference type="AlphaFoldDB" id="A0A1X7VVC0"/>
<dbReference type="OMA" id="CAMITEG"/>
<dbReference type="Proteomes" id="UP000007879">
    <property type="component" value="Unassembled WGS sequence"/>
</dbReference>
<reference evidence="4" key="2">
    <citation type="submission" date="2017-05" db="UniProtKB">
        <authorList>
            <consortium name="EnsemblMetazoa"/>
        </authorList>
    </citation>
    <scope>IDENTIFICATION</scope>
</reference>
<dbReference type="GO" id="GO:0005509">
    <property type="term" value="F:calcium ion binding"/>
    <property type="evidence" value="ECO:0007669"/>
    <property type="project" value="TreeGrafter"/>
</dbReference>
<organism evidence="4">
    <name type="scientific">Amphimedon queenslandica</name>
    <name type="common">Sponge</name>
    <dbReference type="NCBI Taxonomy" id="400682"/>
    <lineage>
        <taxon>Eukaryota</taxon>
        <taxon>Metazoa</taxon>
        <taxon>Porifera</taxon>
        <taxon>Demospongiae</taxon>
        <taxon>Heteroscleromorpha</taxon>
        <taxon>Haplosclerida</taxon>
        <taxon>Niphatidae</taxon>
        <taxon>Amphimedon</taxon>
    </lineage>
</organism>
<dbReference type="PROSITE" id="PS51797">
    <property type="entry name" value="TCTP_3"/>
    <property type="match status" value="1"/>
</dbReference>
<proteinExistence type="inferred from homology"/>
<dbReference type="PANTHER" id="PTHR11991:SF0">
    <property type="entry name" value="TRANSLATIONALLY-CONTROLLED TUMOR PROTEIN"/>
    <property type="match status" value="1"/>
</dbReference>
<gene>
    <name evidence="4" type="primary">100640396</name>
</gene>
<dbReference type="InterPro" id="IPR011057">
    <property type="entry name" value="Mss4-like_sf"/>
</dbReference>